<keyword evidence="12" id="KW-1185">Reference proteome</keyword>
<evidence type="ECO:0000256" key="5">
    <source>
        <dbReference type="ARBA" id="ARBA00022741"/>
    </source>
</evidence>
<accession>A0AA88QSF8</accession>
<dbReference type="Proteomes" id="UP001187471">
    <property type="component" value="Unassembled WGS sequence"/>
</dbReference>
<dbReference type="GO" id="GO:0005274">
    <property type="term" value="F:allantoin:proton symporter activity"/>
    <property type="evidence" value="ECO:0007669"/>
    <property type="project" value="TreeGrafter"/>
</dbReference>
<dbReference type="GO" id="GO:0015505">
    <property type="term" value="F:uracil:monoatomic cation symporter activity"/>
    <property type="evidence" value="ECO:0007669"/>
    <property type="project" value="TreeGrafter"/>
</dbReference>
<keyword evidence="4 10" id="KW-0812">Transmembrane</keyword>
<evidence type="ECO:0000313" key="11">
    <source>
        <dbReference type="EMBL" id="KAK2975187.1"/>
    </source>
</evidence>
<evidence type="ECO:0000256" key="1">
    <source>
        <dbReference type="ARBA" id="ARBA00004141"/>
    </source>
</evidence>
<evidence type="ECO:0000256" key="9">
    <source>
        <dbReference type="SAM" id="MobiDB-lite"/>
    </source>
</evidence>
<evidence type="ECO:0000256" key="2">
    <source>
        <dbReference type="ARBA" id="ARBA00005931"/>
    </source>
</evidence>
<sequence>MFLFVGTGTTINYFLDGNINIVVILFPGVGCFLIVVCLGSVIHASNAADNKVKLLNLENCEKDGTGLVALVWRRPKWVALMVAEGEGRGMGGGSGRREEMKGKEGEGGDGPRPKGEEGGGRERKGEVRGCSAV</sequence>
<comment type="caution">
    <text evidence="11">The sequence shown here is derived from an EMBL/GenBank/DDBJ whole genome shotgun (WGS) entry which is preliminary data.</text>
</comment>
<evidence type="ECO:0000256" key="6">
    <source>
        <dbReference type="ARBA" id="ARBA00022840"/>
    </source>
</evidence>
<organism evidence="11 12">
    <name type="scientific">Escallonia rubra</name>
    <dbReference type="NCBI Taxonomy" id="112253"/>
    <lineage>
        <taxon>Eukaryota</taxon>
        <taxon>Viridiplantae</taxon>
        <taxon>Streptophyta</taxon>
        <taxon>Embryophyta</taxon>
        <taxon>Tracheophyta</taxon>
        <taxon>Spermatophyta</taxon>
        <taxon>Magnoliopsida</taxon>
        <taxon>eudicotyledons</taxon>
        <taxon>Gunneridae</taxon>
        <taxon>Pentapetalae</taxon>
        <taxon>asterids</taxon>
        <taxon>campanulids</taxon>
        <taxon>Escalloniales</taxon>
        <taxon>Escalloniaceae</taxon>
        <taxon>Escallonia</taxon>
    </lineage>
</organism>
<dbReference type="InterPro" id="IPR030189">
    <property type="entry name" value="UPS_plant"/>
</dbReference>
<keyword evidence="5" id="KW-0547">Nucleotide-binding</keyword>
<evidence type="ECO:0000256" key="7">
    <source>
        <dbReference type="ARBA" id="ARBA00022989"/>
    </source>
</evidence>
<keyword evidence="3" id="KW-0813">Transport</keyword>
<comment type="subcellular location">
    <subcellularLocation>
        <location evidence="1">Membrane</location>
        <topology evidence="1">Multi-pass membrane protein</topology>
    </subcellularLocation>
</comment>
<evidence type="ECO:0000256" key="3">
    <source>
        <dbReference type="ARBA" id="ARBA00022448"/>
    </source>
</evidence>
<proteinExistence type="inferred from homology"/>
<feature type="compositionally biased region" description="Basic and acidic residues" evidence="9">
    <location>
        <begin position="95"/>
        <end position="127"/>
    </location>
</feature>
<feature type="transmembrane region" description="Helical" evidence="10">
    <location>
        <begin position="20"/>
        <end position="44"/>
    </location>
</feature>
<dbReference type="InterPro" id="IPR009834">
    <property type="entry name" value="Ureide_permease"/>
</dbReference>
<gene>
    <name evidence="11" type="ORF">RJ640_022079</name>
</gene>
<dbReference type="EMBL" id="JAVXUO010002225">
    <property type="protein sequence ID" value="KAK2975187.1"/>
    <property type="molecule type" value="Genomic_DNA"/>
</dbReference>
<comment type="similarity">
    <text evidence="2">Belongs to the plant ureide permease (TC 2.A.7.19) family.</text>
</comment>
<name>A0AA88QSF8_9ASTE</name>
<keyword evidence="6" id="KW-0067">ATP-binding</keyword>
<evidence type="ECO:0000313" key="12">
    <source>
        <dbReference type="Proteomes" id="UP001187471"/>
    </source>
</evidence>
<dbReference type="PANTHER" id="PTHR31081:SF5">
    <property type="entry name" value="UREIDE PERMEASE 1-RELATED"/>
    <property type="match status" value="1"/>
</dbReference>
<evidence type="ECO:0000256" key="8">
    <source>
        <dbReference type="ARBA" id="ARBA00023136"/>
    </source>
</evidence>
<reference evidence="11" key="1">
    <citation type="submission" date="2022-12" db="EMBL/GenBank/DDBJ databases">
        <title>Draft genome assemblies for two species of Escallonia (Escalloniales).</title>
        <authorList>
            <person name="Chanderbali A."/>
            <person name="Dervinis C."/>
            <person name="Anghel I."/>
            <person name="Soltis D."/>
            <person name="Soltis P."/>
            <person name="Zapata F."/>
        </authorList>
    </citation>
    <scope>NUCLEOTIDE SEQUENCE</scope>
    <source>
        <strain evidence="11">UCBG92.1500</strain>
        <tissue evidence="11">Leaf</tissue>
    </source>
</reference>
<dbReference type="AlphaFoldDB" id="A0AA88QSF8"/>
<dbReference type="GO" id="GO:0016020">
    <property type="term" value="C:membrane"/>
    <property type="evidence" value="ECO:0007669"/>
    <property type="project" value="UniProtKB-SubCell"/>
</dbReference>
<dbReference type="Pfam" id="PF07168">
    <property type="entry name" value="Ureide_permease"/>
    <property type="match status" value="1"/>
</dbReference>
<keyword evidence="7 10" id="KW-1133">Transmembrane helix</keyword>
<protein>
    <submittedName>
        <fullName evidence="11">Uncharacterized protein</fullName>
    </submittedName>
</protein>
<dbReference type="PANTHER" id="PTHR31081">
    <property type="entry name" value="UREIDE PERMEASE 1-RELATED-RELATED"/>
    <property type="match status" value="1"/>
</dbReference>
<evidence type="ECO:0000256" key="4">
    <source>
        <dbReference type="ARBA" id="ARBA00022692"/>
    </source>
</evidence>
<feature type="region of interest" description="Disordered" evidence="9">
    <location>
        <begin position="86"/>
        <end position="133"/>
    </location>
</feature>
<dbReference type="GO" id="GO:0005524">
    <property type="term" value="F:ATP binding"/>
    <property type="evidence" value="ECO:0007669"/>
    <property type="project" value="UniProtKB-KW"/>
</dbReference>
<evidence type="ECO:0000256" key="10">
    <source>
        <dbReference type="SAM" id="Phobius"/>
    </source>
</evidence>
<keyword evidence="8 10" id="KW-0472">Membrane</keyword>